<dbReference type="InterPro" id="IPR002068">
    <property type="entry name" value="A-crystallin/Hsp20_dom"/>
</dbReference>
<dbReference type="OrthoDB" id="9814487at2"/>
<dbReference type="CDD" id="cd06464">
    <property type="entry name" value="ACD_sHsps-like"/>
    <property type="match status" value="1"/>
</dbReference>
<dbReference type="SUPFAM" id="SSF49764">
    <property type="entry name" value="HSP20-like chaperones"/>
    <property type="match status" value="1"/>
</dbReference>
<dbReference type="AlphaFoldDB" id="A0A2T5C4J7"/>
<dbReference type="InterPro" id="IPR008978">
    <property type="entry name" value="HSP20-like_chaperone"/>
</dbReference>
<evidence type="ECO:0000313" key="4">
    <source>
        <dbReference type="EMBL" id="PTN09776.1"/>
    </source>
</evidence>
<keyword evidence="4" id="KW-0167">Capsid protein</keyword>
<sequence length="145" mass="16786">MKLVTANPVSGFYAIDRLLNDLFADSTHQDRIAKNEIRFQPPVNVYEYEDFIKAEMQIAGFRKEQVQIVLDKNELVVRAEAANESDADVKSSRIQFRNRDFEKRFKLSDEIDQEAIQAAFENGILTLTLPKRQEQKPIVRNIEIA</sequence>
<accession>A0A2T5C4J7</accession>
<dbReference type="InterPro" id="IPR031107">
    <property type="entry name" value="Small_HSP"/>
</dbReference>
<comment type="caution">
    <text evidence="4">The sequence shown here is derived from an EMBL/GenBank/DDBJ whole genome shotgun (WGS) entry which is preliminary data.</text>
</comment>
<protein>
    <submittedName>
        <fullName evidence="4">Spore coat protein M/HSP20 family protein</fullName>
    </submittedName>
</protein>
<dbReference type="Pfam" id="PF00011">
    <property type="entry name" value="HSP20"/>
    <property type="match status" value="1"/>
</dbReference>
<dbReference type="RefSeq" id="WP_107821160.1">
    <property type="nucleotide sequence ID" value="NZ_OY782574.1"/>
</dbReference>
<proteinExistence type="inferred from homology"/>
<reference evidence="4 5" key="1">
    <citation type="submission" date="2018-04" db="EMBL/GenBank/DDBJ databases">
        <title>Genomic Encyclopedia of Archaeal and Bacterial Type Strains, Phase II (KMG-II): from individual species to whole genera.</title>
        <authorList>
            <person name="Goeker M."/>
        </authorList>
    </citation>
    <scope>NUCLEOTIDE SEQUENCE [LARGE SCALE GENOMIC DNA]</scope>
    <source>
        <strain evidence="4 5">DSM 28823</strain>
    </source>
</reference>
<keyword evidence="4" id="KW-0946">Virion</keyword>
<organism evidence="4 5">
    <name type="scientific">Mangrovibacterium marinum</name>
    <dbReference type="NCBI Taxonomy" id="1639118"/>
    <lineage>
        <taxon>Bacteria</taxon>
        <taxon>Pseudomonadati</taxon>
        <taxon>Bacteroidota</taxon>
        <taxon>Bacteroidia</taxon>
        <taxon>Marinilabiliales</taxon>
        <taxon>Prolixibacteraceae</taxon>
        <taxon>Mangrovibacterium</taxon>
    </lineage>
</organism>
<dbReference type="PROSITE" id="PS01031">
    <property type="entry name" value="SHSP"/>
    <property type="match status" value="1"/>
</dbReference>
<evidence type="ECO:0000259" key="3">
    <source>
        <dbReference type="PROSITE" id="PS01031"/>
    </source>
</evidence>
<dbReference type="PANTHER" id="PTHR11527">
    <property type="entry name" value="HEAT-SHOCK PROTEIN 20 FAMILY MEMBER"/>
    <property type="match status" value="1"/>
</dbReference>
<evidence type="ECO:0000313" key="5">
    <source>
        <dbReference type="Proteomes" id="UP000243525"/>
    </source>
</evidence>
<feature type="domain" description="SHSP" evidence="3">
    <location>
        <begin position="34"/>
        <end position="145"/>
    </location>
</feature>
<dbReference type="EMBL" id="QAAD01000003">
    <property type="protein sequence ID" value="PTN09776.1"/>
    <property type="molecule type" value="Genomic_DNA"/>
</dbReference>
<dbReference type="Gene3D" id="2.60.40.790">
    <property type="match status" value="1"/>
</dbReference>
<evidence type="ECO:0000256" key="1">
    <source>
        <dbReference type="PROSITE-ProRule" id="PRU00285"/>
    </source>
</evidence>
<name>A0A2T5C4J7_9BACT</name>
<comment type="similarity">
    <text evidence="1 2">Belongs to the small heat shock protein (HSP20) family.</text>
</comment>
<dbReference type="Proteomes" id="UP000243525">
    <property type="component" value="Unassembled WGS sequence"/>
</dbReference>
<keyword evidence="5" id="KW-1185">Reference proteome</keyword>
<gene>
    <name evidence="4" type="ORF">C8N47_10370</name>
</gene>
<evidence type="ECO:0000256" key="2">
    <source>
        <dbReference type="RuleBase" id="RU003616"/>
    </source>
</evidence>